<evidence type="ECO:0000313" key="2">
    <source>
        <dbReference type="EMBL" id="CAI2719377.1"/>
    </source>
</evidence>
<organism evidence="2 3">
    <name type="scientific">Nitrospina watsonii</name>
    <dbReference type="NCBI Taxonomy" id="1323948"/>
    <lineage>
        <taxon>Bacteria</taxon>
        <taxon>Pseudomonadati</taxon>
        <taxon>Nitrospinota/Tectimicrobiota group</taxon>
        <taxon>Nitrospinota</taxon>
        <taxon>Nitrospinia</taxon>
        <taxon>Nitrospinales</taxon>
        <taxon>Nitrospinaceae</taxon>
        <taxon>Nitrospina</taxon>
    </lineage>
</organism>
<keyword evidence="3" id="KW-1185">Reference proteome</keyword>
<proteinExistence type="predicted"/>
<dbReference type="EMBL" id="OX336137">
    <property type="protein sequence ID" value="CAI2719377.1"/>
    <property type="molecule type" value="Genomic_DNA"/>
</dbReference>
<dbReference type="Proteomes" id="UP001157733">
    <property type="component" value="Chromosome"/>
</dbReference>
<name>A0ABM9HHA4_9BACT</name>
<reference evidence="2 3" key="1">
    <citation type="submission" date="2022-09" db="EMBL/GenBank/DDBJ databases">
        <authorList>
            <person name="Kop L."/>
        </authorList>
    </citation>
    <scope>NUCLEOTIDE SEQUENCE [LARGE SCALE GENOMIC DNA]</scope>
    <source>
        <strain evidence="2 3">347</strain>
    </source>
</reference>
<sequence length="163" mass="18432">MKRFLFFACMAFLLGLGVSALAAEQRGALALIKEPLDPTFGSDVCVGIFDVTNGKDVPNMRTFRHHYCQGRYTLTLDGKRGQVVTLFGRSDFNKENGFLILRKTDDRKVWLPDLEGMPSGQWVKRAPTEDSGGVQVFYQAVPNFSQDISSVKWGRWWRGPRPQ</sequence>
<feature type="signal peptide" evidence="1">
    <location>
        <begin position="1"/>
        <end position="22"/>
    </location>
</feature>
<protein>
    <recommendedName>
        <fullName evidence="4">Lipoprotein</fullName>
    </recommendedName>
</protein>
<accession>A0ABM9HHA4</accession>
<evidence type="ECO:0000256" key="1">
    <source>
        <dbReference type="SAM" id="SignalP"/>
    </source>
</evidence>
<feature type="chain" id="PRO_5046026268" description="Lipoprotein" evidence="1">
    <location>
        <begin position="23"/>
        <end position="163"/>
    </location>
</feature>
<gene>
    <name evidence="2" type="ORF">NSPWAT_2521</name>
</gene>
<evidence type="ECO:0008006" key="4">
    <source>
        <dbReference type="Google" id="ProtNLM"/>
    </source>
</evidence>
<evidence type="ECO:0000313" key="3">
    <source>
        <dbReference type="Proteomes" id="UP001157733"/>
    </source>
</evidence>
<keyword evidence="1" id="KW-0732">Signal</keyword>